<dbReference type="Proteomes" id="UP000178370">
    <property type="component" value="Unassembled WGS sequence"/>
</dbReference>
<reference evidence="8 9" key="1">
    <citation type="journal article" date="2016" name="Nat. Commun.">
        <title>Thousands of microbial genomes shed light on interconnected biogeochemical processes in an aquifer system.</title>
        <authorList>
            <person name="Anantharaman K."/>
            <person name="Brown C.T."/>
            <person name="Hug L.A."/>
            <person name="Sharon I."/>
            <person name="Castelle C.J."/>
            <person name="Probst A.J."/>
            <person name="Thomas B.C."/>
            <person name="Singh A."/>
            <person name="Wilkins M.J."/>
            <person name="Karaoz U."/>
            <person name="Brodie E.L."/>
            <person name="Williams K.H."/>
            <person name="Hubbard S.S."/>
            <person name="Banfield J.F."/>
        </authorList>
    </citation>
    <scope>NUCLEOTIDE SEQUENCE [LARGE SCALE GENOMIC DNA]</scope>
</reference>
<name>A0A1F6CKX7_9BACT</name>
<keyword evidence="6" id="KW-0066">ATP synthesis</keyword>
<keyword evidence="5" id="KW-0472">Membrane</keyword>
<dbReference type="STRING" id="1798482.A2763_01825"/>
<evidence type="ECO:0000313" key="9">
    <source>
        <dbReference type="Proteomes" id="UP000178370"/>
    </source>
</evidence>
<evidence type="ECO:0000259" key="7">
    <source>
        <dbReference type="Pfam" id="PF02823"/>
    </source>
</evidence>
<dbReference type="InterPro" id="IPR001469">
    <property type="entry name" value="ATP_synth_F1_dsu/esu"/>
</dbReference>
<sequence>MSANTFHLTIASVGETKFDGAAASATLPGSAGEFTILAHHEPIVTTLKPGTITVRTGGAEPQTFMIESGVLECANNRAVVLL</sequence>
<dbReference type="CDD" id="cd12152">
    <property type="entry name" value="F1-ATPase_delta"/>
    <property type="match status" value="1"/>
</dbReference>
<evidence type="ECO:0000313" key="8">
    <source>
        <dbReference type="EMBL" id="OGG49903.1"/>
    </source>
</evidence>
<dbReference type="InterPro" id="IPR036771">
    <property type="entry name" value="ATPsynth_dsu/esu_N"/>
</dbReference>
<evidence type="ECO:0000256" key="5">
    <source>
        <dbReference type="ARBA" id="ARBA00023136"/>
    </source>
</evidence>
<gene>
    <name evidence="8" type="ORF">A2763_01825</name>
</gene>
<dbReference type="GO" id="GO:0045259">
    <property type="term" value="C:proton-transporting ATP synthase complex"/>
    <property type="evidence" value="ECO:0007669"/>
    <property type="project" value="UniProtKB-KW"/>
</dbReference>
<feature type="domain" description="ATP synthase F1 complex delta/epsilon subunit N-terminal" evidence="7">
    <location>
        <begin position="6"/>
        <end position="81"/>
    </location>
</feature>
<dbReference type="InterPro" id="IPR020546">
    <property type="entry name" value="ATP_synth_F1_dsu/esu_N"/>
</dbReference>
<comment type="caution">
    <text evidence="8">The sequence shown here is derived from an EMBL/GenBank/DDBJ whole genome shotgun (WGS) entry which is preliminary data.</text>
</comment>
<dbReference type="Pfam" id="PF02823">
    <property type="entry name" value="ATP-synt_DE_N"/>
    <property type="match status" value="1"/>
</dbReference>
<dbReference type="GO" id="GO:0012505">
    <property type="term" value="C:endomembrane system"/>
    <property type="evidence" value="ECO:0007669"/>
    <property type="project" value="UniProtKB-SubCell"/>
</dbReference>
<evidence type="ECO:0000256" key="4">
    <source>
        <dbReference type="ARBA" id="ARBA00023065"/>
    </source>
</evidence>
<evidence type="ECO:0000256" key="1">
    <source>
        <dbReference type="ARBA" id="ARBA00004184"/>
    </source>
</evidence>
<evidence type="ECO:0000256" key="6">
    <source>
        <dbReference type="ARBA" id="ARBA00023196"/>
    </source>
</evidence>
<dbReference type="EMBL" id="MFKV01000024">
    <property type="protein sequence ID" value="OGG49903.1"/>
    <property type="molecule type" value="Genomic_DNA"/>
</dbReference>
<comment type="similarity">
    <text evidence="2">Belongs to the ATPase epsilon chain family.</text>
</comment>
<keyword evidence="3" id="KW-0813">Transport</keyword>
<keyword evidence="6" id="KW-0139">CF(1)</keyword>
<dbReference type="SUPFAM" id="SSF51344">
    <property type="entry name" value="Epsilon subunit of F1F0-ATP synthase N-terminal domain"/>
    <property type="match status" value="1"/>
</dbReference>
<accession>A0A1F6CKX7</accession>
<evidence type="ECO:0000256" key="3">
    <source>
        <dbReference type="ARBA" id="ARBA00022448"/>
    </source>
</evidence>
<protein>
    <recommendedName>
        <fullName evidence="7">ATP synthase F1 complex delta/epsilon subunit N-terminal domain-containing protein</fullName>
    </recommendedName>
</protein>
<proteinExistence type="inferred from homology"/>
<organism evidence="8 9">
    <name type="scientific">Candidatus Kaiserbacteria bacterium RIFCSPHIGHO2_01_FULL_54_36</name>
    <dbReference type="NCBI Taxonomy" id="1798482"/>
    <lineage>
        <taxon>Bacteria</taxon>
        <taxon>Candidatus Kaiseribacteriota</taxon>
    </lineage>
</organism>
<comment type="subcellular location">
    <subcellularLocation>
        <location evidence="1">Endomembrane system</location>
        <topology evidence="1">Peripheral membrane protein</topology>
    </subcellularLocation>
</comment>
<dbReference type="Gene3D" id="2.60.15.10">
    <property type="entry name" value="F0F1 ATP synthase delta/epsilon subunit, N-terminal"/>
    <property type="match status" value="1"/>
</dbReference>
<evidence type="ECO:0000256" key="2">
    <source>
        <dbReference type="ARBA" id="ARBA00005712"/>
    </source>
</evidence>
<keyword evidence="4" id="KW-0406">Ion transport</keyword>
<dbReference type="AlphaFoldDB" id="A0A1F6CKX7"/>
<dbReference type="GO" id="GO:0046933">
    <property type="term" value="F:proton-transporting ATP synthase activity, rotational mechanism"/>
    <property type="evidence" value="ECO:0007669"/>
    <property type="project" value="InterPro"/>
</dbReference>